<dbReference type="PANTHER" id="PTHR34075">
    <property type="entry name" value="BLR3430 PROTEIN"/>
    <property type="match status" value="1"/>
</dbReference>
<evidence type="ECO:0000313" key="4">
    <source>
        <dbReference type="Proteomes" id="UP000612349"/>
    </source>
</evidence>
<reference evidence="3" key="1">
    <citation type="journal article" date="2014" name="Int. J. Syst. Evol. Microbiol.">
        <title>Complete genome sequence of Corynebacterium casei LMG S-19264T (=DSM 44701T), isolated from a smear-ripened cheese.</title>
        <authorList>
            <consortium name="US DOE Joint Genome Institute (JGI-PGF)"/>
            <person name="Walter F."/>
            <person name="Albersmeier A."/>
            <person name="Kalinowski J."/>
            <person name="Ruckert C."/>
        </authorList>
    </citation>
    <scope>NUCLEOTIDE SEQUENCE</scope>
    <source>
        <strain evidence="3">CGMCC 1.15360</strain>
    </source>
</reference>
<protein>
    <recommendedName>
        <fullName evidence="2">Beta-ketoacyl-[acyl-carrier-protein] synthase III C-terminal domain-containing protein</fullName>
    </recommendedName>
</protein>
<dbReference type="RefSeq" id="WP_066770881.1">
    <property type="nucleotide sequence ID" value="NZ_BMIP01000009.1"/>
</dbReference>
<proteinExistence type="predicted"/>
<dbReference type="SUPFAM" id="SSF53901">
    <property type="entry name" value="Thiolase-like"/>
    <property type="match status" value="2"/>
</dbReference>
<dbReference type="SUPFAM" id="SSF50249">
    <property type="entry name" value="Nucleic acid-binding proteins"/>
    <property type="match status" value="1"/>
</dbReference>
<sequence length="482" mass="51869">MTEFGITSFGAYIPRLRLERAAIAGAHRWMAPGLRGMGKGERSFCNWDEDTVTMGVEAARDALGEDDGASITAISFASTRSPYADLQPTAIMARPLGLSPSMRSFDSGYTQRAGTSGLLAALKSGEPTLFVASDEPKGKPASQQEMLYGAGAAAFVTGTENVAAKLIGSGTSISNFVDHFRDADADFDYSWEERWIRDEGYAKLIPAAVNEALSEAGLAIGDIDHFAMASMLRGGAAPIAKKLKFEGNVVSDLDGRCGYCGAAQAPLMLALALETAKPGEKILVVGFGQGADVLIFEVTDAIEKARPKRGVTGSLEAGYATQDYLRMLSFAGGIDVEWGMRSEKTAKTALTEQYRSRTQMDAFMAGECGECGTIQFPQLQYCARCHAPAEKFGDVSLRDAPAKVMTQTADWLSYYPSPPLYVGFIQFDNGARLQMEIVDVGPDGIDIGTPLDMVFRIKERDNQRGYNRYFWKAVPALAGGKA</sequence>
<comment type="caution">
    <text evidence="3">The sequence shown here is derived from an EMBL/GenBank/DDBJ whole genome shotgun (WGS) entry which is preliminary data.</text>
</comment>
<dbReference type="PANTHER" id="PTHR34075:SF5">
    <property type="entry name" value="BLR3430 PROTEIN"/>
    <property type="match status" value="1"/>
</dbReference>
<gene>
    <name evidence="3" type="ORF">GCM10010990_32520</name>
</gene>
<name>A0A916Z7J1_9SPHN</name>
<feature type="domain" description="Beta-ketoacyl-[acyl-carrier-protein] synthase III C-terminal" evidence="2">
    <location>
        <begin position="213"/>
        <end position="291"/>
    </location>
</feature>
<evidence type="ECO:0000259" key="2">
    <source>
        <dbReference type="Pfam" id="PF08541"/>
    </source>
</evidence>
<dbReference type="InterPro" id="IPR013747">
    <property type="entry name" value="ACP_syn_III_C"/>
</dbReference>
<dbReference type="InterPro" id="IPR012340">
    <property type="entry name" value="NA-bd_OB-fold"/>
</dbReference>
<evidence type="ECO:0000313" key="3">
    <source>
        <dbReference type="EMBL" id="GGD80081.1"/>
    </source>
</evidence>
<dbReference type="Proteomes" id="UP000612349">
    <property type="component" value="Unassembled WGS sequence"/>
</dbReference>
<organism evidence="3 4">
    <name type="scientific">Croceicoccus mobilis</name>
    <dbReference type="NCBI Taxonomy" id="1703339"/>
    <lineage>
        <taxon>Bacteria</taxon>
        <taxon>Pseudomonadati</taxon>
        <taxon>Pseudomonadota</taxon>
        <taxon>Alphaproteobacteria</taxon>
        <taxon>Sphingomonadales</taxon>
        <taxon>Erythrobacteraceae</taxon>
        <taxon>Croceicoccus</taxon>
    </lineage>
</organism>
<dbReference type="EMBL" id="BMIP01000009">
    <property type="protein sequence ID" value="GGD80081.1"/>
    <property type="molecule type" value="Genomic_DNA"/>
</dbReference>
<reference evidence="3" key="2">
    <citation type="submission" date="2020-09" db="EMBL/GenBank/DDBJ databases">
        <authorList>
            <person name="Sun Q."/>
            <person name="Zhou Y."/>
        </authorList>
    </citation>
    <scope>NUCLEOTIDE SEQUENCE</scope>
    <source>
        <strain evidence="3">CGMCC 1.15360</strain>
    </source>
</reference>
<dbReference type="AlphaFoldDB" id="A0A916Z7J1"/>
<dbReference type="OrthoDB" id="8771453at2"/>
<dbReference type="InterPro" id="IPR052513">
    <property type="entry name" value="Thioester_dehydratase-like"/>
</dbReference>
<evidence type="ECO:0000256" key="1">
    <source>
        <dbReference type="ARBA" id="ARBA00022679"/>
    </source>
</evidence>
<dbReference type="InterPro" id="IPR016039">
    <property type="entry name" value="Thiolase-like"/>
</dbReference>
<dbReference type="Pfam" id="PF08541">
    <property type="entry name" value="ACP_syn_III_C"/>
    <property type="match status" value="1"/>
</dbReference>
<dbReference type="CDD" id="cd00827">
    <property type="entry name" value="init_cond_enzymes"/>
    <property type="match status" value="1"/>
</dbReference>
<keyword evidence="4" id="KW-1185">Reference proteome</keyword>
<dbReference type="GO" id="GO:0016746">
    <property type="term" value="F:acyltransferase activity"/>
    <property type="evidence" value="ECO:0007669"/>
    <property type="project" value="UniProtKB-KW"/>
</dbReference>
<accession>A0A916Z7J1</accession>
<keyword evidence="1" id="KW-0808">Transferase</keyword>
<dbReference type="Gene3D" id="3.40.47.10">
    <property type="match status" value="2"/>
</dbReference>